<evidence type="ECO:0000256" key="3">
    <source>
        <dbReference type="ARBA" id="ARBA00023274"/>
    </source>
</evidence>
<dbReference type="FunFam" id="2.30.170.40:FF:000003">
    <property type="entry name" value="54S ribosomal protein L24"/>
    <property type="match status" value="1"/>
</dbReference>
<evidence type="ECO:0000313" key="7">
    <source>
        <dbReference type="Proteomes" id="UP001153069"/>
    </source>
</evidence>
<feature type="compositionally biased region" description="Low complexity" evidence="5">
    <location>
        <begin position="35"/>
        <end position="46"/>
    </location>
</feature>
<evidence type="ECO:0000256" key="4">
    <source>
        <dbReference type="ARBA" id="ARBA00035269"/>
    </source>
</evidence>
<protein>
    <recommendedName>
        <fullName evidence="4">Large ribosomal subunit protein bL28m</fullName>
    </recommendedName>
</protein>
<dbReference type="InterPro" id="IPR034704">
    <property type="entry name" value="Ribosomal_bL28/bL31-like_sf"/>
</dbReference>
<dbReference type="OrthoDB" id="361870at2759"/>
<keyword evidence="7" id="KW-1185">Reference proteome</keyword>
<feature type="region of interest" description="Disordered" evidence="5">
    <location>
        <begin position="35"/>
        <end position="65"/>
    </location>
</feature>
<dbReference type="Proteomes" id="UP001153069">
    <property type="component" value="Unassembled WGS sequence"/>
</dbReference>
<organism evidence="6 7">
    <name type="scientific">Seminavis robusta</name>
    <dbReference type="NCBI Taxonomy" id="568900"/>
    <lineage>
        <taxon>Eukaryota</taxon>
        <taxon>Sar</taxon>
        <taxon>Stramenopiles</taxon>
        <taxon>Ochrophyta</taxon>
        <taxon>Bacillariophyta</taxon>
        <taxon>Bacillariophyceae</taxon>
        <taxon>Bacillariophycidae</taxon>
        <taxon>Naviculales</taxon>
        <taxon>Naviculaceae</taxon>
        <taxon>Seminavis</taxon>
    </lineage>
</organism>
<dbReference type="InterPro" id="IPR026569">
    <property type="entry name" value="Ribosomal_bL28"/>
</dbReference>
<dbReference type="PANTHER" id="PTHR13528">
    <property type="entry name" value="39S RIBOSOMAL PROTEIN L28, MITOCHONDRIAL"/>
    <property type="match status" value="1"/>
</dbReference>
<evidence type="ECO:0000256" key="2">
    <source>
        <dbReference type="ARBA" id="ARBA00022980"/>
    </source>
</evidence>
<feature type="region of interest" description="Disordered" evidence="5">
    <location>
        <begin position="151"/>
        <end position="177"/>
    </location>
</feature>
<dbReference type="Gene3D" id="2.30.170.40">
    <property type="entry name" value="Ribosomal protein L28/L24"/>
    <property type="match status" value="1"/>
</dbReference>
<keyword evidence="2" id="KW-0689">Ribosomal protein</keyword>
<accession>A0A9N8HNW8</accession>
<dbReference type="EMBL" id="CAICTM010001122">
    <property type="protein sequence ID" value="CAB9520661.1"/>
    <property type="molecule type" value="Genomic_DNA"/>
</dbReference>
<reference evidence="6" key="1">
    <citation type="submission" date="2020-06" db="EMBL/GenBank/DDBJ databases">
        <authorList>
            <consortium name="Plant Systems Biology data submission"/>
        </authorList>
    </citation>
    <scope>NUCLEOTIDE SEQUENCE</scope>
    <source>
        <strain evidence="6">D6</strain>
    </source>
</reference>
<evidence type="ECO:0000313" key="6">
    <source>
        <dbReference type="EMBL" id="CAB9520661.1"/>
    </source>
</evidence>
<feature type="compositionally biased region" description="Low complexity" evidence="5">
    <location>
        <begin position="159"/>
        <end position="177"/>
    </location>
</feature>
<dbReference type="SUPFAM" id="SSF143800">
    <property type="entry name" value="L28p-like"/>
    <property type="match status" value="1"/>
</dbReference>
<dbReference type="AlphaFoldDB" id="A0A9N8HNW8"/>
<comment type="caution">
    <text evidence="6">The sequence shown here is derived from an EMBL/GenBank/DDBJ whole genome shotgun (WGS) entry which is preliminary data.</text>
</comment>
<proteinExistence type="inferred from homology"/>
<comment type="similarity">
    <text evidence="1">Belongs to the bacterial ribosomal protein bL28 family.</text>
</comment>
<sequence>MFSLSAHCGLVAQRRLVPSAASTRMLVEVQQQSPSWSPLASSSHPQDQQVRFRSNRSRRGLYDGKDIRSGNTLSFSMKANKRKFKPNVIKKRVYSEILDEMIPFHVTTAALRSIDKAGGLDNYLLKSKHVTEGEGLAAKKRVKNAIKFAEKRARRDAEQNNNTSTSTTAQEQDVSLS</sequence>
<name>A0A9N8HNW8_9STRA</name>
<keyword evidence="3" id="KW-0687">Ribonucleoprotein</keyword>
<dbReference type="PANTHER" id="PTHR13528:SF2">
    <property type="entry name" value="LARGE RIBOSOMAL SUBUNIT PROTEIN BL28M"/>
    <property type="match status" value="1"/>
</dbReference>
<gene>
    <name evidence="6" type="ORF">SEMRO_1124_G243770.1</name>
</gene>
<evidence type="ECO:0000256" key="5">
    <source>
        <dbReference type="SAM" id="MobiDB-lite"/>
    </source>
</evidence>
<dbReference type="Pfam" id="PF00830">
    <property type="entry name" value="Ribosomal_L28"/>
    <property type="match status" value="1"/>
</dbReference>
<dbReference type="GO" id="GO:0003735">
    <property type="term" value="F:structural constituent of ribosome"/>
    <property type="evidence" value="ECO:0007669"/>
    <property type="project" value="InterPro"/>
</dbReference>
<dbReference type="InterPro" id="IPR037147">
    <property type="entry name" value="Ribosomal_bL28_sf"/>
</dbReference>
<dbReference type="GO" id="GO:0005762">
    <property type="term" value="C:mitochondrial large ribosomal subunit"/>
    <property type="evidence" value="ECO:0007669"/>
    <property type="project" value="TreeGrafter"/>
</dbReference>
<evidence type="ECO:0000256" key="1">
    <source>
        <dbReference type="ARBA" id="ARBA00008760"/>
    </source>
</evidence>